<dbReference type="InterPro" id="IPR050834">
    <property type="entry name" value="Glycosyltransf_2"/>
</dbReference>
<dbReference type="InterPro" id="IPR029044">
    <property type="entry name" value="Nucleotide-diphossugar_trans"/>
</dbReference>
<dbReference type="Proteomes" id="UP001470230">
    <property type="component" value="Unassembled WGS sequence"/>
</dbReference>
<reference evidence="3 4" key="1">
    <citation type="submission" date="2024-04" db="EMBL/GenBank/DDBJ databases">
        <title>Tritrichomonas musculus Genome.</title>
        <authorList>
            <person name="Alves-Ferreira E."/>
            <person name="Grigg M."/>
            <person name="Lorenzi H."/>
            <person name="Galac M."/>
        </authorList>
    </citation>
    <scope>NUCLEOTIDE SEQUENCE [LARGE SCALE GENOMIC DNA]</scope>
    <source>
        <strain evidence="3 4">EAF2021</strain>
    </source>
</reference>
<dbReference type="PANTHER" id="PTHR43685">
    <property type="entry name" value="GLYCOSYLTRANSFERASE"/>
    <property type="match status" value="1"/>
</dbReference>
<organism evidence="3 4">
    <name type="scientific">Tritrichomonas musculus</name>
    <dbReference type="NCBI Taxonomy" id="1915356"/>
    <lineage>
        <taxon>Eukaryota</taxon>
        <taxon>Metamonada</taxon>
        <taxon>Parabasalia</taxon>
        <taxon>Tritrichomonadida</taxon>
        <taxon>Tritrichomonadidae</taxon>
        <taxon>Tritrichomonas</taxon>
    </lineage>
</organism>
<evidence type="ECO:0000256" key="1">
    <source>
        <dbReference type="ARBA" id="ARBA00003301"/>
    </source>
</evidence>
<dbReference type="EMBL" id="JAPFFF010000060">
    <property type="protein sequence ID" value="KAK8837221.1"/>
    <property type="molecule type" value="Genomic_DNA"/>
</dbReference>
<dbReference type="InterPro" id="IPR001173">
    <property type="entry name" value="Glyco_trans_2-like"/>
</dbReference>
<keyword evidence="4" id="KW-1185">Reference proteome</keyword>
<evidence type="ECO:0000313" key="4">
    <source>
        <dbReference type="Proteomes" id="UP001470230"/>
    </source>
</evidence>
<proteinExistence type="predicted"/>
<name>A0ABR2GTL7_9EUKA</name>
<comment type="caution">
    <text evidence="3">The sequence shown here is derived from an EMBL/GenBank/DDBJ whole genome shotgun (WGS) entry which is preliminary data.</text>
</comment>
<gene>
    <name evidence="3" type="ORF">M9Y10_036650</name>
</gene>
<dbReference type="CDD" id="cd00761">
    <property type="entry name" value="Glyco_tranf_GTA_type"/>
    <property type="match status" value="1"/>
</dbReference>
<dbReference type="Gene3D" id="3.90.550.10">
    <property type="entry name" value="Spore Coat Polysaccharide Biosynthesis Protein SpsA, Chain A"/>
    <property type="match status" value="1"/>
</dbReference>
<comment type="function">
    <text evidence="1">Dolichyl-phosphate beta-glucosyltransferase involved in the glycosylation of glycoproteins through the synthesis of dolichyl beta-D-glucosyl phosphate which serves as a sugar donor for transfer of three glucose residues to the Man-9-GlcNAc-2-PP-dolichol precursor to N-glycans.</text>
</comment>
<sequence>MAVSVIIPVFNKCIYLERCLNSLKRQTFQNFEIVISDDCSTDNSTTFIIEQMKINNKIKLVQHTYNQGTCSTRNHAVLSTKGEYIMSIDPDNKYYTNGIYDSYYNAIKFNADVLDFTIFVQKPNKTYILPACNKSY</sequence>
<dbReference type="PANTHER" id="PTHR43685:SF2">
    <property type="entry name" value="GLYCOSYLTRANSFERASE 2-LIKE DOMAIN-CONTAINING PROTEIN"/>
    <property type="match status" value="1"/>
</dbReference>
<evidence type="ECO:0000313" key="3">
    <source>
        <dbReference type="EMBL" id="KAK8837221.1"/>
    </source>
</evidence>
<dbReference type="Pfam" id="PF00535">
    <property type="entry name" value="Glycos_transf_2"/>
    <property type="match status" value="1"/>
</dbReference>
<dbReference type="SUPFAM" id="SSF53448">
    <property type="entry name" value="Nucleotide-diphospho-sugar transferases"/>
    <property type="match status" value="1"/>
</dbReference>
<evidence type="ECO:0000259" key="2">
    <source>
        <dbReference type="Pfam" id="PF00535"/>
    </source>
</evidence>
<accession>A0ABR2GTL7</accession>
<feature type="domain" description="Glycosyltransferase 2-like" evidence="2">
    <location>
        <begin position="4"/>
        <end position="124"/>
    </location>
</feature>
<protein>
    <recommendedName>
        <fullName evidence="2">Glycosyltransferase 2-like domain-containing protein</fullName>
    </recommendedName>
</protein>